<dbReference type="NCBIfam" id="TIGR01826">
    <property type="entry name" value="CofD_related"/>
    <property type="match status" value="1"/>
</dbReference>
<dbReference type="OMA" id="LCGDDDW"/>
<dbReference type="Proteomes" id="UP000553981">
    <property type="component" value="Unassembled WGS sequence"/>
</dbReference>
<name>A0A2X2YV34_9ACTO</name>
<dbReference type="CDD" id="cd07187">
    <property type="entry name" value="YvcK_like"/>
    <property type="match status" value="1"/>
</dbReference>
<proteinExistence type="inferred from homology"/>
<evidence type="ECO:0000313" key="6">
    <source>
        <dbReference type="Proteomes" id="UP000553981"/>
    </source>
</evidence>
<reference evidence="3 6" key="2">
    <citation type="submission" date="2020-04" db="EMBL/GenBank/DDBJ databases">
        <title>Antimicrobial susceptibility and clonality of vaginal-derived multi-drug resistant Mobiluncus isolates in China.</title>
        <authorList>
            <person name="Zhang X."/>
        </authorList>
    </citation>
    <scope>NUCLEOTIDE SEQUENCE [LARGE SCALE GENOMIC DNA]</scope>
    <source>
        <strain evidence="3 6">19</strain>
    </source>
</reference>
<dbReference type="PANTHER" id="PTHR30135:SF3">
    <property type="entry name" value="GLUCONEOGENESIS FACTOR-RELATED"/>
    <property type="match status" value="1"/>
</dbReference>
<keyword evidence="1 2" id="KW-0963">Cytoplasm</keyword>
<dbReference type="Pfam" id="PF01933">
    <property type="entry name" value="CofD"/>
    <property type="match status" value="1"/>
</dbReference>
<keyword evidence="4" id="KW-0808">Transferase</keyword>
<dbReference type="EMBL" id="JABCUI010000001">
    <property type="protein sequence ID" value="NMW86965.1"/>
    <property type="molecule type" value="Genomic_DNA"/>
</dbReference>
<dbReference type="GO" id="GO:0043743">
    <property type="term" value="F:LPPG:FO 2-phospho-L-lactate transferase activity"/>
    <property type="evidence" value="ECO:0007669"/>
    <property type="project" value="InterPro"/>
</dbReference>
<evidence type="ECO:0000313" key="4">
    <source>
        <dbReference type="EMBL" id="SQB64435.1"/>
    </source>
</evidence>
<dbReference type="GO" id="GO:0008360">
    <property type="term" value="P:regulation of cell shape"/>
    <property type="evidence" value="ECO:0007669"/>
    <property type="project" value="UniProtKB-UniRule"/>
</dbReference>
<dbReference type="Gene3D" id="3.40.50.10680">
    <property type="entry name" value="CofD-like domains"/>
    <property type="match status" value="1"/>
</dbReference>
<evidence type="ECO:0000256" key="2">
    <source>
        <dbReference type="HAMAP-Rule" id="MF_00973"/>
    </source>
</evidence>
<dbReference type="InterPro" id="IPR010119">
    <property type="entry name" value="Gluconeogen_factor"/>
</dbReference>
<dbReference type="AlphaFoldDB" id="A0A2X2YV34"/>
<dbReference type="InterPro" id="IPR038136">
    <property type="entry name" value="CofD-like_dom_sf"/>
</dbReference>
<dbReference type="EMBL" id="UASJ01000001">
    <property type="protein sequence ID" value="SQB64435.1"/>
    <property type="molecule type" value="Genomic_DNA"/>
</dbReference>
<dbReference type="RefSeq" id="WP_004010586.1">
    <property type="nucleotide sequence ID" value="NZ_CAMYEK010000004.1"/>
</dbReference>
<dbReference type="PANTHER" id="PTHR30135">
    <property type="entry name" value="UNCHARACTERIZED PROTEIN YVCK-RELATED"/>
    <property type="match status" value="1"/>
</dbReference>
<dbReference type="Proteomes" id="UP000250245">
    <property type="component" value="Unassembled WGS sequence"/>
</dbReference>
<dbReference type="GO" id="GO:0005737">
    <property type="term" value="C:cytoplasm"/>
    <property type="evidence" value="ECO:0007669"/>
    <property type="project" value="UniProtKB-SubCell"/>
</dbReference>
<comment type="function">
    <text evidence="2">Required for morphogenesis under gluconeogenic growth conditions.</text>
</comment>
<gene>
    <name evidence="3" type="primary">yvcK</name>
    <name evidence="3" type="ORF">HHJ67_04270</name>
    <name evidence="4" type="ORF">NCTC11820_00779</name>
</gene>
<reference evidence="4 5" key="1">
    <citation type="submission" date="2018-06" db="EMBL/GenBank/DDBJ databases">
        <authorList>
            <consortium name="Pathogen Informatics"/>
            <person name="Doyle S."/>
        </authorList>
    </citation>
    <scope>NUCLEOTIDE SEQUENCE [LARGE SCALE GENOMIC DNA]</scope>
    <source>
        <strain evidence="4 5">NCTC11820</strain>
    </source>
</reference>
<organism evidence="4 5">
    <name type="scientific">Mobiluncus curtisii</name>
    <dbReference type="NCBI Taxonomy" id="2051"/>
    <lineage>
        <taxon>Bacteria</taxon>
        <taxon>Bacillati</taxon>
        <taxon>Actinomycetota</taxon>
        <taxon>Actinomycetes</taxon>
        <taxon>Actinomycetales</taxon>
        <taxon>Actinomycetaceae</taxon>
        <taxon>Mobiluncus</taxon>
    </lineage>
</organism>
<dbReference type="HAMAP" id="MF_00973">
    <property type="entry name" value="Gluconeogen_factor"/>
    <property type="match status" value="1"/>
</dbReference>
<evidence type="ECO:0000256" key="1">
    <source>
        <dbReference type="ARBA" id="ARBA00022490"/>
    </source>
</evidence>
<evidence type="ECO:0000313" key="5">
    <source>
        <dbReference type="Proteomes" id="UP000250245"/>
    </source>
</evidence>
<comment type="subcellular location">
    <subcellularLocation>
        <location evidence="2">Cytoplasm</location>
    </subcellularLocation>
</comment>
<dbReference type="InterPro" id="IPR002882">
    <property type="entry name" value="CofD"/>
</dbReference>
<evidence type="ECO:0000313" key="3">
    <source>
        <dbReference type="EMBL" id="NMW86965.1"/>
    </source>
</evidence>
<protein>
    <recommendedName>
        <fullName evidence="2">Putative gluconeogenesis factor</fullName>
    </recommendedName>
</protein>
<accession>A0A2X2YV34</accession>
<dbReference type="GeneID" id="55565912"/>
<sequence length="341" mass="37106">METQGHYFEPPQDSVWPGRASGPKVVAFGGGHGLYATLSALRHLTTDLTAVVTVADDGGSSGRLRQEFDLLPPGDLRMALAALCDESDWGLTWRDILQFRFKSNGEMNGHNLGNLLLAGLWQILDDPVAGLEWMTRLLDAQGRVLPMSTVPMAIEADLEVNGEIQTIRGQSKIAKAPGVVRRIRLDPPDAPVTPQVLQALTSADWVVLGPGSWYTSVMPHLLIADLRKALVRSPARKALVLNLSRQRGETQDLTLPDHLRVLHQIVPELRLSVVIGDPVSVTDIDDLQDAANDLGSQVMLRQISIGDGTPRHDSLRLAAAFKDAMSGNWGDLSSIEVLDNH</sequence>
<dbReference type="SUPFAM" id="SSF142338">
    <property type="entry name" value="CofD-like"/>
    <property type="match status" value="1"/>
</dbReference>
<comment type="similarity">
    <text evidence="2">Belongs to the gluconeogenesis factor family.</text>
</comment>